<evidence type="ECO:0000313" key="3">
    <source>
        <dbReference type="Proteomes" id="UP000594454"/>
    </source>
</evidence>
<keyword evidence="3" id="KW-1185">Reference proteome</keyword>
<dbReference type="PANTHER" id="PTHR31701:SF2">
    <property type="entry name" value="ENDOPLASMIC RETICULUM MEMBRANE-ASSOCIATED RNA DEGRADATION PROTEIN"/>
    <property type="match status" value="1"/>
</dbReference>
<gene>
    <name evidence="2" type="ORF">HERILL_LOCUS12346</name>
</gene>
<reference evidence="2 3" key="1">
    <citation type="submission" date="2020-11" db="EMBL/GenBank/DDBJ databases">
        <authorList>
            <person name="Wallbank WR R."/>
            <person name="Pardo Diaz C."/>
            <person name="Kozak K."/>
            <person name="Martin S."/>
            <person name="Jiggins C."/>
            <person name="Moest M."/>
            <person name="Warren A I."/>
            <person name="Generalovic N T."/>
            <person name="Byers J.R.P. K."/>
            <person name="Montejo-Kovacevich G."/>
            <person name="Yen C E."/>
        </authorList>
    </citation>
    <scope>NUCLEOTIDE SEQUENCE [LARGE SCALE GENOMIC DNA]</scope>
</reference>
<dbReference type="EMBL" id="LR899013">
    <property type="protein sequence ID" value="CAD7089819.1"/>
    <property type="molecule type" value="Genomic_DNA"/>
</dbReference>
<dbReference type="AlphaFoldDB" id="A0A7R8V083"/>
<feature type="domain" description="DUF4209" evidence="1">
    <location>
        <begin position="139"/>
        <end position="219"/>
    </location>
</feature>
<evidence type="ECO:0000259" key="1">
    <source>
        <dbReference type="Pfam" id="PF13910"/>
    </source>
</evidence>
<name>A0A7R8V083_HERIL</name>
<dbReference type="OrthoDB" id="49386at2759"/>
<dbReference type="InParanoid" id="A0A7R8V083"/>
<dbReference type="OMA" id="QRGEVCW"/>
<dbReference type="Pfam" id="PF13910">
    <property type="entry name" value="DUF4209"/>
    <property type="match status" value="1"/>
</dbReference>
<protein>
    <recommendedName>
        <fullName evidence="1">DUF4209 domain-containing protein</fullName>
    </recommendedName>
</protein>
<accession>A0A7R8V083</accession>
<dbReference type="PANTHER" id="PTHR31701">
    <property type="entry name" value="ENDOPLASMIC RETICULUM MEMBRANE-ASSOCIATED RNA DEGRADATION PROTEIN"/>
    <property type="match status" value="1"/>
</dbReference>
<dbReference type="Proteomes" id="UP000594454">
    <property type="component" value="Chromosome 5"/>
</dbReference>
<organism evidence="2 3">
    <name type="scientific">Hermetia illucens</name>
    <name type="common">Black soldier fly</name>
    <dbReference type="NCBI Taxonomy" id="343691"/>
    <lineage>
        <taxon>Eukaryota</taxon>
        <taxon>Metazoa</taxon>
        <taxon>Ecdysozoa</taxon>
        <taxon>Arthropoda</taxon>
        <taxon>Hexapoda</taxon>
        <taxon>Insecta</taxon>
        <taxon>Pterygota</taxon>
        <taxon>Neoptera</taxon>
        <taxon>Endopterygota</taxon>
        <taxon>Diptera</taxon>
        <taxon>Brachycera</taxon>
        <taxon>Stratiomyomorpha</taxon>
        <taxon>Stratiomyidae</taxon>
        <taxon>Hermetiinae</taxon>
        <taxon>Hermetia</taxon>
    </lineage>
</organism>
<dbReference type="InterPro" id="IPR039635">
    <property type="entry name" value="ERMARD"/>
</dbReference>
<dbReference type="InterPro" id="IPR025209">
    <property type="entry name" value="DUF4209"/>
</dbReference>
<evidence type="ECO:0000313" key="2">
    <source>
        <dbReference type="EMBL" id="CAD7089819.1"/>
    </source>
</evidence>
<sequence length="617" mass="72637">MSSLKDWYNHCRVALISDPIKHIINGFPGEEPSKELTYLDNFFKADYTYNWEEIHKLFSFQQLNHVDFTYEFGVKCAIKLRPIWLHSERYLAQLLQQDYIQFEKNVNWIQSETILWTFLKEEQTESSTIKNILLLTSVLENALGNVYFTLTKKTPPHLFRDLLNTSELKKVFGGFPVFFLKILLGTPNCVNIRNIVWHGFPSTDEIPSYYTAVIMLCIISFGKILLKANFEIDKRDKITNLTDYFDGIEGFIDEKKLESKMVNVTYLNNIFSKIPSSHIPIWKRIYKLYESDSFIGCVLLLLPQMELLFRIIFGNVNCVDISAKRDEYYIILDTVFEEYLENGRSRINEVYREMDLGVLKLIHDIFISPFGPRIRDKISHGEVDLNTLDKRICKTLIYLSLCILNEDVQLGPYESQFHPNSSLNKDLISTELTIFKVRSLEVPEQLQTVLDWDLAENPSPYAHGLRKIQHEEIKIFFRPEKEPEIVTYLTNIIKSVDLACCNLMESFEERFDLFEKKLLRSKRRQTLIKMLQTLPKVWYFLYDILNISNNIFDRLQSDGDGFLREHGNELLRCLKHVLKFAENMSKYCNKASNVWERCEALHSKFYELLNKHKKILV</sequence>
<proteinExistence type="predicted"/>